<feature type="domain" description="CCHC-type" evidence="3">
    <location>
        <begin position="144"/>
        <end position="160"/>
    </location>
</feature>
<dbReference type="PANTHER" id="PTHR40389:SF3">
    <property type="entry name" value="IGE-BINDING PROTEIN"/>
    <property type="match status" value="1"/>
</dbReference>
<evidence type="ECO:0000313" key="5">
    <source>
        <dbReference type="Proteomes" id="UP000187209"/>
    </source>
</evidence>
<proteinExistence type="predicted"/>
<gene>
    <name evidence="4" type="ORF">SteCoe_33878</name>
</gene>
<comment type="caution">
    <text evidence="4">The sequence shown here is derived from an EMBL/GenBank/DDBJ whole genome shotgun (WGS) entry which is preliminary data.</text>
</comment>
<feature type="compositionally biased region" description="Basic residues" evidence="2">
    <location>
        <begin position="49"/>
        <end position="65"/>
    </location>
</feature>
<dbReference type="EMBL" id="MPUH01001303">
    <property type="protein sequence ID" value="OMJ68616.1"/>
    <property type="molecule type" value="Genomic_DNA"/>
</dbReference>
<sequence>MICQCNEIAHPREECPSVCNYCKKRGHLINECRRLKAVNNRDPSDHNPKKNKNKRNNNRRGNSKNKGHVQEVCFNCGSEDHFKRECPNKFIDDTPIIIEVVCPYCKVTGHAKEDCEKLKRKKAKDQEKKEKKENEKITIDCSIKCYKCQKLGHIFKNCPSY</sequence>
<protein>
    <recommendedName>
        <fullName evidence="3">CCHC-type domain-containing protein</fullName>
    </recommendedName>
</protein>
<dbReference type="AlphaFoldDB" id="A0A1R2AVR3"/>
<keyword evidence="1" id="KW-0863">Zinc-finger</keyword>
<feature type="region of interest" description="Disordered" evidence="2">
    <location>
        <begin position="39"/>
        <end position="65"/>
    </location>
</feature>
<reference evidence="4 5" key="1">
    <citation type="submission" date="2016-11" db="EMBL/GenBank/DDBJ databases">
        <title>The macronuclear genome of Stentor coeruleus: a giant cell with tiny introns.</title>
        <authorList>
            <person name="Slabodnick M."/>
            <person name="Ruby J.G."/>
            <person name="Reiff S.B."/>
            <person name="Swart E.C."/>
            <person name="Gosai S."/>
            <person name="Prabakaran S."/>
            <person name="Witkowska E."/>
            <person name="Larue G.E."/>
            <person name="Fisher S."/>
            <person name="Freeman R.M."/>
            <person name="Gunawardena J."/>
            <person name="Chu W."/>
            <person name="Stover N.A."/>
            <person name="Gregory B.D."/>
            <person name="Nowacki M."/>
            <person name="Derisi J."/>
            <person name="Roy S.W."/>
            <person name="Marshall W.F."/>
            <person name="Sood P."/>
        </authorList>
    </citation>
    <scope>NUCLEOTIDE SEQUENCE [LARGE SCALE GENOMIC DNA]</scope>
    <source>
        <strain evidence="4">WM001</strain>
    </source>
</reference>
<dbReference type="SMART" id="SM00343">
    <property type="entry name" value="ZnF_C2HC"/>
    <property type="match status" value="4"/>
</dbReference>
<dbReference type="Proteomes" id="UP000187209">
    <property type="component" value="Unassembled WGS sequence"/>
</dbReference>
<evidence type="ECO:0000256" key="1">
    <source>
        <dbReference type="PROSITE-ProRule" id="PRU00047"/>
    </source>
</evidence>
<dbReference type="Pfam" id="PF00098">
    <property type="entry name" value="zf-CCHC"/>
    <property type="match status" value="2"/>
</dbReference>
<dbReference type="Gene3D" id="4.10.60.10">
    <property type="entry name" value="Zinc finger, CCHC-type"/>
    <property type="match status" value="3"/>
</dbReference>
<accession>A0A1R2AVR3</accession>
<dbReference type="GO" id="GO:0003676">
    <property type="term" value="F:nucleic acid binding"/>
    <property type="evidence" value="ECO:0007669"/>
    <property type="project" value="InterPro"/>
</dbReference>
<evidence type="ECO:0000313" key="4">
    <source>
        <dbReference type="EMBL" id="OMJ68616.1"/>
    </source>
</evidence>
<dbReference type="OrthoDB" id="313546at2759"/>
<dbReference type="PANTHER" id="PTHR40389">
    <property type="entry name" value="ENDOGENOUS RETROVIRUS GROUP K MEMBER 24 GAG POLYPROTEIN-RELATED"/>
    <property type="match status" value="1"/>
</dbReference>
<dbReference type="GO" id="GO:0008270">
    <property type="term" value="F:zinc ion binding"/>
    <property type="evidence" value="ECO:0007669"/>
    <property type="project" value="UniProtKB-KW"/>
</dbReference>
<dbReference type="InterPro" id="IPR036875">
    <property type="entry name" value="Znf_CCHC_sf"/>
</dbReference>
<dbReference type="InterPro" id="IPR050195">
    <property type="entry name" value="Primate_lentivir_Gag_pol-like"/>
</dbReference>
<evidence type="ECO:0000256" key="2">
    <source>
        <dbReference type="SAM" id="MobiDB-lite"/>
    </source>
</evidence>
<organism evidence="4 5">
    <name type="scientific">Stentor coeruleus</name>
    <dbReference type="NCBI Taxonomy" id="5963"/>
    <lineage>
        <taxon>Eukaryota</taxon>
        <taxon>Sar</taxon>
        <taxon>Alveolata</taxon>
        <taxon>Ciliophora</taxon>
        <taxon>Postciliodesmatophora</taxon>
        <taxon>Heterotrichea</taxon>
        <taxon>Heterotrichida</taxon>
        <taxon>Stentoridae</taxon>
        <taxon>Stentor</taxon>
    </lineage>
</organism>
<keyword evidence="1" id="KW-0479">Metal-binding</keyword>
<dbReference type="SUPFAM" id="SSF57756">
    <property type="entry name" value="Retrovirus zinc finger-like domains"/>
    <property type="match status" value="3"/>
</dbReference>
<evidence type="ECO:0000259" key="3">
    <source>
        <dbReference type="PROSITE" id="PS50158"/>
    </source>
</evidence>
<dbReference type="InterPro" id="IPR001878">
    <property type="entry name" value="Znf_CCHC"/>
</dbReference>
<name>A0A1R2AVR3_9CILI</name>
<keyword evidence="5" id="KW-1185">Reference proteome</keyword>
<keyword evidence="1" id="KW-0862">Zinc</keyword>
<dbReference type="PROSITE" id="PS50158">
    <property type="entry name" value="ZF_CCHC"/>
    <property type="match status" value="2"/>
</dbReference>
<feature type="domain" description="CCHC-type" evidence="3">
    <location>
        <begin position="73"/>
        <end position="88"/>
    </location>
</feature>